<evidence type="ECO:0000256" key="2">
    <source>
        <dbReference type="ARBA" id="ARBA00022475"/>
    </source>
</evidence>
<dbReference type="EMBL" id="AP027742">
    <property type="protein sequence ID" value="BDZ76535.1"/>
    <property type="molecule type" value="Genomic_DNA"/>
</dbReference>
<feature type="transmembrane region" description="Helical" evidence="6">
    <location>
        <begin position="286"/>
        <end position="304"/>
    </location>
</feature>
<dbReference type="CDD" id="cd06579">
    <property type="entry name" value="TM_PBP1_transp_AraH_like"/>
    <property type="match status" value="1"/>
</dbReference>
<keyword evidence="2" id="KW-1003">Cell membrane</keyword>
<evidence type="ECO:0000256" key="6">
    <source>
        <dbReference type="SAM" id="Phobius"/>
    </source>
</evidence>
<comment type="subcellular location">
    <subcellularLocation>
        <location evidence="1">Cell membrane</location>
        <topology evidence="1">Multi-pass membrane protein</topology>
    </subcellularLocation>
</comment>
<evidence type="ECO:0000256" key="4">
    <source>
        <dbReference type="ARBA" id="ARBA00022989"/>
    </source>
</evidence>
<evidence type="ECO:0000256" key="3">
    <source>
        <dbReference type="ARBA" id="ARBA00022692"/>
    </source>
</evidence>
<keyword evidence="8" id="KW-1185">Reference proteome</keyword>
<feature type="transmembrane region" description="Helical" evidence="6">
    <location>
        <begin position="157"/>
        <end position="175"/>
    </location>
</feature>
<reference evidence="8" key="1">
    <citation type="journal article" date="2023" name="Int. J. Syst. Evol. Microbiol.">
        <title>Claveliimonas bilis gen. nov., sp. nov., deoxycholic acid-producing bacteria isolated from human faeces, and reclassification of Sellimonas monacensis Zenner et al. 2021 as Claveliimonas monacensis comb. nov.</title>
        <authorList>
            <person name="Hisatomi A."/>
            <person name="Kastawa N.W.E.P.G."/>
            <person name="Song I."/>
            <person name="Ohkuma M."/>
            <person name="Fukiya S."/>
            <person name="Sakamoto M."/>
        </authorList>
    </citation>
    <scope>NUCLEOTIDE SEQUENCE [LARGE SCALE GENOMIC DNA]</scope>
    <source>
        <strain evidence="8">12BBH14</strain>
    </source>
</reference>
<sequence>MKSISAKMQGKDFIRNYFSFIGLILVVIVFHVLTEGSLISSRNMMNIFNNFFSIGLGAIGVMFLMSLGELDLSVGAIMGFASAMGAFSAQVHVALIIPVCLLTGLAIGALNGVMISRLKVESFIGTLAMSFIARGLTTYFLNGTVGIPLTQRMFDQSYVKIAVFLVVAIVFYLLFEYRAYGKQCRAIGASAEAARQSGVNVERVRFLAFAISGLLCGLAGFFSLVRTCTASSSTGEAFEFEVLLAVLFGGMPLSGGWSVKFRAAIVGSIAMAVMQNGMSLMGIDGLTQQIVEGVILIIVVVISFDRRNTVVIK</sequence>
<dbReference type="InterPro" id="IPR001851">
    <property type="entry name" value="ABC_transp_permease"/>
</dbReference>
<evidence type="ECO:0000256" key="5">
    <source>
        <dbReference type="ARBA" id="ARBA00023136"/>
    </source>
</evidence>
<keyword evidence="3 6" id="KW-0812">Transmembrane</keyword>
<feature type="transmembrane region" description="Helical" evidence="6">
    <location>
        <begin position="204"/>
        <end position="225"/>
    </location>
</feature>
<feature type="transmembrane region" description="Helical" evidence="6">
    <location>
        <begin position="46"/>
        <end position="67"/>
    </location>
</feature>
<keyword evidence="5 6" id="KW-0472">Membrane</keyword>
<keyword evidence="4 6" id="KW-1133">Transmembrane helix</keyword>
<gene>
    <name evidence="7" type="ORF">Lac1_07180</name>
</gene>
<dbReference type="Proteomes" id="UP001305815">
    <property type="component" value="Chromosome"/>
</dbReference>
<feature type="transmembrane region" description="Helical" evidence="6">
    <location>
        <begin position="237"/>
        <end position="254"/>
    </location>
</feature>
<feature type="transmembrane region" description="Helical" evidence="6">
    <location>
        <begin position="122"/>
        <end position="141"/>
    </location>
</feature>
<protein>
    <submittedName>
        <fullName evidence="7">Inner-membrane translocator</fullName>
    </submittedName>
</protein>
<proteinExistence type="predicted"/>
<dbReference type="Pfam" id="PF02653">
    <property type="entry name" value="BPD_transp_2"/>
    <property type="match status" value="1"/>
</dbReference>
<accession>A0ABN6YVD4</accession>
<organism evidence="7 8">
    <name type="scientific">Claveliimonas bilis</name>
    <dbReference type="NCBI Taxonomy" id="3028070"/>
    <lineage>
        <taxon>Bacteria</taxon>
        <taxon>Bacillati</taxon>
        <taxon>Bacillota</taxon>
        <taxon>Clostridia</taxon>
        <taxon>Lachnospirales</taxon>
        <taxon>Lachnospiraceae</taxon>
        <taxon>Claveliimonas</taxon>
    </lineage>
</organism>
<feature type="transmembrane region" description="Helical" evidence="6">
    <location>
        <begin position="17"/>
        <end position="34"/>
    </location>
</feature>
<evidence type="ECO:0000313" key="7">
    <source>
        <dbReference type="EMBL" id="BDZ76535.1"/>
    </source>
</evidence>
<name>A0ABN6YVD4_9FIRM</name>
<evidence type="ECO:0000256" key="1">
    <source>
        <dbReference type="ARBA" id="ARBA00004651"/>
    </source>
</evidence>
<dbReference type="PANTHER" id="PTHR32196">
    <property type="entry name" value="ABC TRANSPORTER PERMEASE PROTEIN YPHD-RELATED-RELATED"/>
    <property type="match status" value="1"/>
</dbReference>
<evidence type="ECO:0000313" key="8">
    <source>
        <dbReference type="Proteomes" id="UP001305815"/>
    </source>
</evidence>
<dbReference type="RefSeq" id="WP_316266247.1">
    <property type="nucleotide sequence ID" value="NZ_AP027742.1"/>
</dbReference>
<feature type="transmembrane region" description="Helical" evidence="6">
    <location>
        <begin position="261"/>
        <end position="280"/>
    </location>
</feature>
<feature type="transmembrane region" description="Helical" evidence="6">
    <location>
        <begin position="87"/>
        <end position="110"/>
    </location>
</feature>